<evidence type="ECO:0000256" key="11">
    <source>
        <dbReference type="ARBA" id="ARBA00030204"/>
    </source>
</evidence>
<dbReference type="Gene3D" id="3.40.640.10">
    <property type="entry name" value="Type I PLP-dependent aspartate aminotransferase-like (Major domain)"/>
    <property type="match status" value="1"/>
</dbReference>
<dbReference type="PROSITE" id="PS00600">
    <property type="entry name" value="AA_TRANSFER_CLASS_3"/>
    <property type="match status" value="1"/>
</dbReference>
<dbReference type="InterPro" id="IPR015421">
    <property type="entry name" value="PyrdxlP-dep_Trfase_major"/>
</dbReference>
<dbReference type="RefSeq" id="WP_322132934.1">
    <property type="nucleotide sequence ID" value="NZ_CP085036.1"/>
</dbReference>
<dbReference type="EC" id="2.6.1.22" evidence="5"/>
<dbReference type="SUPFAM" id="SSF53383">
    <property type="entry name" value="PLP-dependent transferases"/>
    <property type="match status" value="1"/>
</dbReference>
<evidence type="ECO:0000256" key="13">
    <source>
        <dbReference type="ARBA" id="ARBA00031787"/>
    </source>
</evidence>
<comment type="cofactor">
    <cofactor evidence="2">
        <name>pyridoxal 5'-phosphate</name>
        <dbReference type="ChEBI" id="CHEBI:597326"/>
    </cofactor>
</comment>
<evidence type="ECO:0000256" key="1">
    <source>
        <dbReference type="ARBA" id="ARBA00001750"/>
    </source>
</evidence>
<keyword evidence="18" id="KW-1185">Reference proteome</keyword>
<dbReference type="Proteomes" id="UP001160142">
    <property type="component" value="Unassembled WGS sequence"/>
</dbReference>
<dbReference type="InterPro" id="IPR015424">
    <property type="entry name" value="PyrdxlP-dep_Trfase"/>
</dbReference>
<accession>A0ABT6KN95</accession>
<dbReference type="NCBIfam" id="TIGR00700">
    <property type="entry name" value="GABAtrnsam"/>
    <property type="match status" value="1"/>
</dbReference>
<comment type="similarity">
    <text evidence="4 16">Belongs to the class-III pyridoxal-phosphate-dependent aminotransferase family.</text>
</comment>
<keyword evidence="9 16" id="KW-0663">Pyridoxal phosphate</keyword>
<organism evidence="17 18">
    <name type="scientific">Antiquaquibacter oligotrophicus</name>
    <dbReference type="NCBI Taxonomy" id="2880260"/>
    <lineage>
        <taxon>Bacteria</taxon>
        <taxon>Bacillati</taxon>
        <taxon>Actinomycetota</taxon>
        <taxon>Actinomycetes</taxon>
        <taxon>Micrococcales</taxon>
        <taxon>Microbacteriaceae</taxon>
        <taxon>Antiquaquibacter</taxon>
    </lineage>
</organism>
<evidence type="ECO:0000256" key="7">
    <source>
        <dbReference type="ARBA" id="ARBA00022576"/>
    </source>
</evidence>
<evidence type="ECO:0000256" key="14">
    <source>
        <dbReference type="ARBA" id="ARBA00048021"/>
    </source>
</evidence>
<evidence type="ECO:0000256" key="5">
    <source>
        <dbReference type="ARBA" id="ARBA00012876"/>
    </source>
</evidence>
<evidence type="ECO:0000256" key="15">
    <source>
        <dbReference type="ARBA" id="ARBA00050054"/>
    </source>
</evidence>
<dbReference type="CDD" id="cd00610">
    <property type="entry name" value="OAT_like"/>
    <property type="match status" value="1"/>
</dbReference>
<dbReference type="InterPro" id="IPR015422">
    <property type="entry name" value="PyrdxlP-dep_Trfase_small"/>
</dbReference>
<dbReference type="EMBL" id="JARXVQ010000001">
    <property type="protein sequence ID" value="MDH6180587.1"/>
    <property type="molecule type" value="Genomic_DNA"/>
</dbReference>
<keyword evidence="8 17" id="KW-0808">Transferase</keyword>
<evidence type="ECO:0000256" key="6">
    <source>
        <dbReference type="ARBA" id="ARBA00012912"/>
    </source>
</evidence>
<evidence type="ECO:0000256" key="4">
    <source>
        <dbReference type="ARBA" id="ARBA00008954"/>
    </source>
</evidence>
<dbReference type="InterPro" id="IPR050103">
    <property type="entry name" value="Class-III_PLP-dep_AT"/>
</dbReference>
<reference evidence="17 18" key="1">
    <citation type="submission" date="2023-04" db="EMBL/GenBank/DDBJ databases">
        <title>Genome Encyclopedia of Bacteria and Archaea VI: Functional Genomics of Type Strains.</title>
        <authorList>
            <person name="Whitman W."/>
        </authorList>
    </citation>
    <scope>NUCLEOTIDE SEQUENCE [LARGE SCALE GENOMIC DNA]</scope>
    <source>
        <strain evidence="17 18">SG_E_30_P1</strain>
    </source>
</reference>
<protein>
    <recommendedName>
        <fullName evidence="12">(S)-3-amino-2-methylpropionate transaminase</fullName>
        <ecNumber evidence="6">2.6.1.19</ecNumber>
        <ecNumber evidence="5">2.6.1.22</ecNumber>
    </recommendedName>
    <alternativeName>
        <fullName evidence="13">GABA aminotransferase</fullName>
    </alternativeName>
    <alternativeName>
        <fullName evidence="11">Gamma-amino-N-butyrate transaminase</fullName>
    </alternativeName>
    <alternativeName>
        <fullName evidence="15">Glutamate:succinic semialdehyde transaminase</fullName>
    </alternativeName>
    <alternativeName>
        <fullName evidence="10">L-AIBAT</fullName>
    </alternativeName>
</protein>
<gene>
    <name evidence="17" type="ORF">M2152_000769</name>
</gene>
<comment type="pathway">
    <text evidence="3">Amino-acid degradation; 4-aminobutanoate degradation.</text>
</comment>
<evidence type="ECO:0000256" key="3">
    <source>
        <dbReference type="ARBA" id="ARBA00005176"/>
    </source>
</evidence>
<comment type="caution">
    <text evidence="17">The sequence shown here is derived from an EMBL/GenBank/DDBJ whole genome shotgun (WGS) entry which is preliminary data.</text>
</comment>
<evidence type="ECO:0000256" key="9">
    <source>
        <dbReference type="ARBA" id="ARBA00022898"/>
    </source>
</evidence>
<dbReference type="GO" id="GO:0047298">
    <property type="term" value="F:(S)-3-amino-2-methylpropionate transaminase activity"/>
    <property type="evidence" value="ECO:0007669"/>
    <property type="project" value="UniProtKB-EC"/>
</dbReference>
<dbReference type="InterPro" id="IPR049704">
    <property type="entry name" value="Aminotrans_3_PPA_site"/>
</dbReference>
<dbReference type="Gene3D" id="3.90.1150.10">
    <property type="entry name" value="Aspartate Aminotransferase, domain 1"/>
    <property type="match status" value="1"/>
</dbReference>
<proteinExistence type="inferred from homology"/>
<dbReference type="PANTHER" id="PTHR11986">
    <property type="entry name" value="AMINOTRANSFERASE CLASS III"/>
    <property type="match status" value="1"/>
</dbReference>
<evidence type="ECO:0000256" key="16">
    <source>
        <dbReference type="RuleBase" id="RU003560"/>
    </source>
</evidence>
<dbReference type="EC" id="2.6.1.19" evidence="6"/>
<evidence type="ECO:0000313" key="17">
    <source>
        <dbReference type="EMBL" id="MDH6180587.1"/>
    </source>
</evidence>
<dbReference type="InterPro" id="IPR005814">
    <property type="entry name" value="Aminotrans_3"/>
</dbReference>
<dbReference type="Pfam" id="PF00202">
    <property type="entry name" value="Aminotran_3"/>
    <property type="match status" value="1"/>
</dbReference>
<sequence length="452" mass="46701">MTDTTVATGTPDTSAPVTQERRVVTAIPGPKSQELHARRLEVVPVGVTAALPVYIERAHGAIVVDVDGNQFIDLGAGIGVTTIGHTNDAVVAAATTQLDSVIHTLFTITPYESYVRVAELLAAHTPGDFAKKTVLVNSGAEAVENGVKIARKYTGKNGVAVLDHAYHGRTNLTMAMNFKAAPYATGFGPLAGDVYRAPNSYPFHDGLSGSEAARRTISYLEKTVGADDLACLVVEPIQGEGGFVVPAEGYLPALQEWCTANGVVMIADEIQSGMARTGAYFASEHFGWVPDLVLSAKGIAGGLPLAGVTGRAEIMDAAQPGGLGGTFGGNPVACAAAVAVFEQIESQGLLAEGKRIESALVTGLRDLQAKYPVIGDVRGIGAMIAIELIVPGTHEPDAAAVTAVAAYAAQKGVLLLTAGTYGNVLRFLPSLAISDELIAEALGVIDEAFASL</sequence>
<dbReference type="GO" id="GO:0034386">
    <property type="term" value="F:4-aminobutyrate:2-oxoglutarate transaminase activity"/>
    <property type="evidence" value="ECO:0007669"/>
    <property type="project" value="UniProtKB-EC"/>
</dbReference>
<dbReference type="PIRSF" id="PIRSF000521">
    <property type="entry name" value="Transaminase_4ab_Lys_Orn"/>
    <property type="match status" value="1"/>
</dbReference>
<evidence type="ECO:0000256" key="10">
    <source>
        <dbReference type="ARBA" id="ARBA00029760"/>
    </source>
</evidence>
<keyword evidence="7 17" id="KW-0032">Aminotransferase</keyword>
<evidence type="ECO:0000256" key="12">
    <source>
        <dbReference type="ARBA" id="ARBA00030857"/>
    </source>
</evidence>
<evidence type="ECO:0000313" key="18">
    <source>
        <dbReference type="Proteomes" id="UP001160142"/>
    </source>
</evidence>
<dbReference type="GO" id="GO:0047589">
    <property type="term" value="F:5-aminovalerate transaminase activity"/>
    <property type="evidence" value="ECO:0007669"/>
    <property type="project" value="UniProtKB-EC"/>
</dbReference>
<evidence type="ECO:0000256" key="2">
    <source>
        <dbReference type="ARBA" id="ARBA00001933"/>
    </source>
</evidence>
<comment type="catalytic activity">
    <reaction evidence="14">
        <text>4-aminobutanoate + 2-oxoglutarate = succinate semialdehyde + L-glutamate</text>
        <dbReference type="Rhea" id="RHEA:23352"/>
        <dbReference type="ChEBI" id="CHEBI:16810"/>
        <dbReference type="ChEBI" id="CHEBI:29985"/>
        <dbReference type="ChEBI" id="CHEBI:57706"/>
        <dbReference type="ChEBI" id="CHEBI:59888"/>
        <dbReference type="EC" id="2.6.1.19"/>
    </reaction>
</comment>
<dbReference type="NCBIfam" id="NF004714">
    <property type="entry name" value="PRK06058.1"/>
    <property type="match status" value="1"/>
</dbReference>
<dbReference type="InterPro" id="IPR004632">
    <property type="entry name" value="4NH2But_aminotransferase_bac"/>
</dbReference>
<evidence type="ECO:0000256" key="8">
    <source>
        <dbReference type="ARBA" id="ARBA00022679"/>
    </source>
</evidence>
<name>A0ABT6KN95_9MICO</name>
<comment type="catalytic activity">
    <reaction evidence="1">
        <text>(S)-3-amino-2-methylpropanoate + 2-oxoglutarate = 2-methyl-3-oxopropanoate + L-glutamate</text>
        <dbReference type="Rhea" id="RHEA:13993"/>
        <dbReference type="ChEBI" id="CHEBI:16810"/>
        <dbReference type="ChEBI" id="CHEBI:29985"/>
        <dbReference type="ChEBI" id="CHEBI:57700"/>
        <dbReference type="ChEBI" id="CHEBI:58655"/>
        <dbReference type="EC" id="2.6.1.22"/>
    </reaction>
</comment>